<accession>A0ABY3MSB9</accession>
<feature type="non-terminal residue" evidence="2">
    <location>
        <position position="1"/>
    </location>
</feature>
<keyword evidence="3" id="KW-1185">Reference proteome</keyword>
<protein>
    <recommendedName>
        <fullName evidence="1">Carrier domain-containing protein</fullName>
    </recommendedName>
</protein>
<feature type="domain" description="Carrier" evidence="1">
    <location>
        <begin position="75"/>
        <end position="115"/>
    </location>
</feature>
<dbReference type="EMBL" id="PJAI02000113">
    <property type="protein sequence ID" value="TYK64112.1"/>
    <property type="molecule type" value="Genomic_DNA"/>
</dbReference>
<evidence type="ECO:0000313" key="2">
    <source>
        <dbReference type="EMBL" id="TYK64112.1"/>
    </source>
</evidence>
<organism evidence="2 3">
    <name type="scientific">Colwellia echini</name>
    <dbReference type="NCBI Taxonomy" id="1982103"/>
    <lineage>
        <taxon>Bacteria</taxon>
        <taxon>Pseudomonadati</taxon>
        <taxon>Pseudomonadota</taxon>
        <taxon>Gammaproteobacteria</taxon>
        <taxon>Alteromonadales</taxon>
        <taxon>Colwelliaceae</taxon>
        <taxon>Colwellia</taxon>
    </lineage>
</organism>
<feature type="non-terminal residue" evidence="2">
    <location>
        <position position="118"/>
    </location>
</feature>
<dbReference type="Gene3D" id="1.10.1200.10">
    <property type="entry name" value="ACP-like"/>
    <property type="match status" value="1"/>
</dbReference>
<dbReference type="Pfam" id="PF00550">
    <property type="entry name" value="PP-binding"/>
    <property type="match status" value="1"/>
</dbReference>
<reference evidence="2 3" key="1">
    <citation type="submission" date="2019-08" db="EMBL/GenBank/DDBJ databases">
        <title>Microbe sample from Colwellia echini.</title>
        <authorList>
            <person name="Christiansen L."/>
            <person name="Pathiraja D."/>
            <person name="Schultz-Johansen M."/>
            <person name="Choi I.-G."/>
            <person name="Stougaard P."/>
        </authorList>
    </citation>
    <scope>NUCLEOTIDE SEQUENCE [LARGE SCALE GENOMIC DNA]</scope>
    <source>
        <strain evidence="2 3">A3</strain>
    </source>
</reference>
<comment type="caution">
    <text evidence="2">The sequence shown here is derived from an EMBL/GenBank/DDBJ whole genome shotgun (WGS) entry which is preliminary data.</text>
</comment>
<name>A0ABY3MSB9_9GAMM</name>
<gene>
    <name evidence="2" type="ORF">CWS31_017475</name>
</gene>
<evidence type="ECO:0000313" key="3">
    <source>
        <dbReference type="Proteomes" id="UP000815846"/>
    </source>
</evidence>
<dbReference type="Proteomes" id="UP000815846">
    <property type="component" value="Unassembled WGS sequence"/>
</dbReference>
<dbReference type="InterPro" id="IPR009081">
    <property type="entry name" value="PP-bd_ACP"/>
</dbReference>
<proteinExistence type="predicted"/>
<evidence type="ECO:0000259" key="1">
    <source>
        <dbReference type="Pfam" id="PF00550"/>
    </source>
</evidence>
<dbReference type="RefSeq" id="WP_148747800.1">
    <property type="nucleotide sequence ID" value="NZ_PJAI02000113.1"/>
</dbReference>
<dbReference type="InterPro" id="IPR036736">
    <property type="entry name" value="ACP-like_sf"/>
</dbReference>
<dbReference type="SUPFAM" id="SSF47336">
    <property type="entry name" value="ACP-like"/>
    <property type="match status" value="1"/>
</dbReference>
<sequence length="118" mass="12813">DLPELNPEDLAELRTLGEIVAYMQEKMQGKEAVVTAENAPVAPTVPIVEKTTETTTDATTALVAIDLKHIQTVMMEVVADKTGYPTEMLELGMDMEADLGIDSIKRVEILGAVQEIIT</sequence>